<evidence type="ECO:0000313" key="2">
    <source>
        <dbReference type="EMBL" id="KAL1605830.1"/>
    </source>
</evidence>
<feature type="compositionally biased region" description="Polar residues" evidence="1">
    <location>
        <begin position="363"/>
        <end position="377"/>
    </location>
</feature>
<feature type="compositionally biased region" description="Low complexity" evidence="1">
    <location>
        <begin position="154"/>
        <end position="190"/>
    </location>
</feature>
<dbReference type="Proteomes" id="UP001521222">
    <property type="component" value="Unassembled WGS sequence"/>
</dbReference>
<name>A0ABR3RN13_9PLEO</name>
<organism evidence="2 3">
    <name type="scientific">Nothophoma quercina</name>
    <dbReference type="NCBI Taxonomy" id="749835"/>
    <lineage>
        <taxon>Eukaryota</taxon>
        <taxon>Fungi</taxon>
        <taxon>Dikarya</taxon>
        <taxon>Ascomycota</taxon>
        <taxon>Pezizomycotina</taxon>
        <taxon>Dothideomycetes</taxon>
        <taxon>Pleosporomycetidae</taxon>
        <taxon>Pleosporales</taxon>
        <taxon>Pleosporineae</taxon>
        <taxon>Didymellaceae</taxon>
        <taxon>Nothophoma</taxon>
    </lineage>
</organism>
<feature type="compositionally biased region" description="Low complexity" evidence="1">
    <location>
        <begin position="211"/>
        <end position="229"/>
    </location>
</feature>
<feature type="compositionally biased region" description="Polar residues" evidence="1">
    <location>
        <begin position="19"/>
        <end position="28"/>
    </location>
</feature>
<feature type="compositionally biased region" description="Basic and acidic residues" evidence="1">
    <location>
        <begin position="191"/>
        <end position="210"/>
    </location>
</feature>
<accession>A0ABR3RN13</accession>
<feature type="compositionally biased region" description="Basic and acidic residues" evidence="1">
    <location>
        <begin position="125"/>
        <end position="153"/>
    </location>
</feature>
<gene>
    <name evidence="2" type="ORF">SLS59_002949</name>
</gene>
<proteinExistence type="predicted"/>
<comment type="caution">
    <text evidence="2">The sequence shown here is derived from an EMBL/GenBank/DDBJ whole genome shotgun (WGS) entry which is preliminary data.</text>
</comment>
<evidence type="ECO:0000313" key="3">
    <source>
        <dbReference type="Proteomes" id="UP001521222"/>
    </source>
</evidence>
<evidence type="ECO:0000256" key="1">
    <source>
        <dbReference type="SAM" id="MobiDB-lite"/>
    </source>
</evidence>
<feature type="region of interest" description="Disordered" evidence="1">
    <location>
        <begin position="1"/>
        <end position="75"/>
    </location>
</feature>
<reference evidence="2 3" key="1">
    <citation type="submission" date="2024-02" db="EMBL/GenBank/DDBJ databases">
        <title>De novo assembly and annotation of 12 fungi associated with fruit tree decline syndrome in Ontario, Canada.</title>
        <authorList>
            <person name="Sulman M."/>
            <person name="Ellouze W."/>
            <person name="Ilyukhin E."/>
        </authorList>
    </citation>
    <scope>NUCLEOTIDE SEQUENCE [LARGE SCALE GENOMIC DNA]</scope>
    <source>
        <strain evidence="2 3">M97-236</strain>
    </source>
</reference>
<keyword evidence="3" id="KW-1185">Reference proteome</keyword>
<sequence>MVFTRPIIHNGPRHVPSAVDTTRTTRGQAGSPASPYRVTEFAPSDRTGRSHRPTSSHSIHAAPEIVGHGEDRERRRAEARRLQEALDREVAATVMREENAKQVRFETDRAKLRAEQRAENNFAAHEQRRADERERIRRQEKKQREAEAAREAAAKQAKSIASKPKSSRRNSASVSAAEAAKQQQLLAAEARQMEKERRNAAALDREEQMHEQMLQQQQLQRQQYLQQTQSPREPSLQERQQDPGYYDPRGARPTVPTGQPPVIRRPSQSGQRPNLGRTPSTHGTAPQIREDRRQPPVAYYNNGRADLPPARERRPSSSHGSNPYTQPGPVSADPWDVRNVGHALPSGQTLPSARGPGVGHTFPQPQHATQRMNQALYSDSEDDYPSRRR</sequence>
<protein>
    <submittedName>
        <fullName evidence="2">Uncharacterized protein</fullName>
    </submittedName>
</protein>
<feature type="compositionally biased region" description="Polar residues" evidence="1">
    <location>
        <begin position="266"/>
        <end position="284"/>
    </location>
</feature>
<dbReference type="EMBL" id="JAKIXB020000008">
    <property type="protein sequence ID" value="KAL1605830.1"/>
    <property type="molecule type" value="Genomic_DNA"/>
</dbReference>
<feature type="region of interest" description="Disordered" evidence="1">
    <location>
        <begin position="116"/>
        <end position="389"/>
    </location>
</feature>